<dbReference type="Proteomes" id="UP000886520">
    <property type="component" value="Chromosome 9"/>
</dbReference>
<protein>
    <submittedName>
        <fullName evidence="2">Uncharacterized protein</fullName>
    </submittedName>
</protein>
<feature type="region of interest" description="Disordered" evidence="1">
    <location>
        <begin position="200"/>
        <end position="233"/>
    </location>
</feature>
<name>A0A9D4UWF6_ADICA</name>
<evidence type="ECO:0000313" key="2">
    <source>
        <dbReference type="EMBL" id="KAI5075211.1"/>
    </source>
</evidence>
<keyword evidence="3" id="KW-1185">Reference proteome</keyword>
<dbReference type="EMBL" id="JABFUD020000009">
    <property type="protein sequence ID" value="KAI5075211.1"/>
    <property type="molecule type" value="Genomic_DNA"/>
</dbReference>
<comment type="caution">
    <text evidence="2">The sequence shown here is derived from an EMBL/GenBank/DDBJ whole genome shotgun (WGS) entry which is preliminary data.</text>
</comment>
<organism evidence="2 3">
    <name type="scientific">Adiantum capillus-veneris</name>
    <name type="common">Maidenhair fern</name>
    <dbReference type="NCBI Taxonomy" id="13818"/>
    <lineage>
        <taxon>Eukaryota</taxon>
        <taxon>Viridiplantae</taxon>
        <taxon>Streptophyta</taxon>
        <taxon>Embryophyta</taxon>
        <taxon>Tracheophyta</taxon>
        <taxon>Polypodiopsida</taxon>
        <taxon>Polypodiidae</taxon>
        <taxon>Polypodiales</taxon>
        <taxon>Pteridineae</taxon>
        <taxon>Pteridaceae</taxon>
        <taxon>Vittarioideae</taxon>
        <taxon>Adiantum</taxon>
    </lineage>
</organism>
<dbReference type="AlphaFoldDB" id="A0A9D4UWF6"/>
<proteinExistence type="predicted"/>
<evidence type="ECO:0000313" key="3">
    <source>
        <dbReference type="Proteomes" id="UP000886520"/>
    </source>
</evidence>
<dbReference type="OrthoDB" id="2006534at2759"/>
<evidence type="ECO:0000256" key="1">
    <source>
        <dbReference type="SAM" id="MobiDB-lite"/>
    </source>
</evidence>
<sequence length="233" mass="25977">MSKIDASDAIARARRLGKFYVQRETNEYKELVYSTLNRKIFYCKLVACQDLQLGIVGIVGRKRMVRHLSREHGLVVEIPDQCLAKKHTTSGDSMDIDSAKRALCSFNPSIPHNSKLAHVFITGYMECKKGKREEQPIDEVDLVTPPHAQRPEGGIPIAEDVLHEAADTNLPLEENNQLVDEGVDNSIDVEGGKDVIRHHVAAGPSKDKRHRRKVPKNDGGAPRRSTRLNACAI</sequence>
<reference evidence="2" key="1">
    <citation type="submission" date="2021-01" db="EMBL/GenBank/DDBJ databases">
        <title>Adiantum capillus-veneris genome.</title>
        <authorList>
            <person name="Fang Y."/>
            <person name="Liao Q."/>
        </authorList>
    </citation>
    <scope>NUCLEOTIDE SEQUENCE</scope>
    <source>
        <strain evidence="2">H3</strain>
        <tissue evidence="2">Leaf</tissue>
    </source>
</reference>
<accession>A0A9D4UWF6</accession>
<gene>
    <name evidence="2" type="ORF">GOP47_0009287</name>
</gene>